<dbReference type="InterPro" id="IPR051191">
    <property type="entry name" value="DCAF12"/>
</dbReference>
<dbReference type="EMBL" id="SLWM01000001">
    <property type="protein sequence ID" value="TCO31686.1"/>
    <property type="molecule type" value="Genomic_DNA"/>
</dbReference>
<comment type="caution">
    <text evidence="3">The sequence shown here is derived from an EMBL/GenBank/DDBJ whole genome shotgun (WGS) entry which is preliminary data.</text>
</comment>
<dbReference type="InterPro" id="IPR041664">
    <property type="entry name" value="AAA_16"/>
</dbReference>
<organism evidence="3 4">
    <name type="scientific">Kribbella orskensis</name>
    <dbReference type="NCBI Taxonomy" id="2512216"/>
    <lineage>
        <taxon>Bacteria</taxon>
        <taxon>Bacillati</taxon>
        <taxon>Actinomycetota</taxon>
        <taxon>Actinomycetes</taxon>
        <taxon>Propionibacteriales</taxon>
        <taxon>Kribbellaceae</taxon>
        <taxon>Kribbella</taxon>
    </lineage>
</organism>
<gene>
    <name evidence="3" type="ORF">EV644_101328</name>
</gene>
<dbReference type="Proteomes" id="UP000295818">
    <property type="component" value="Unassembled WGS sequence"/>
</dbReference>
<evidence type="ECO:0000259" key="2">
    <source>
        <dbReference type="Pfam" id="PF13191"/>
    </source>
</evidence>
<dbReference type="Pfam" id="PF13191">
    <property type="entry name" value="AAA_16"/>
    <property type="match status" value="1"/>
</dbReference>
<dbReference type="Gene3D" id="3.40.50.300">
    <property type="entry name" value="P-loop containing nucleotide triphosphate hydrolases"/>
    <property type="match status" value="1"/>
</dbReference>
<dbReference type="SUPFAM" id="SSF52540">
    <property type="entry name" value="P-loop containing nucleoside triphosphate hydrolases"/>
    <property type="match status" value="1"/>
</dbReference>
<proteinExistence type="predicted"/>
<evidence type="ECO:0000256" key="1">
    <source>
        <dbReference type="ARBA" id="ARBA00022737"/>
    </source>
</evidence>
<dbReference type="PANTHER" id="PTHR19860">
    <property type="entry name" value="DDB1- AND CUL4-ASSOCIATED FACTOR 12-RELATED"/>
    <property type="match status" value="1"/>
</dbReference>
<keyword evidence="1" id="KW-0677">Repeat</keyword>
<name>A0ABY2BU54_9ACTN</name>
<evidence type="ECO:0000313" key="3">
    <source>
        <dbReference type="EMBL" id="TCO31686.1"/>
    </source>
</evidence>
<dbReference type="InterPro" id="IPR027417">
    <property type="entry name" value="P-loop_NTPase"/>
</dbReference>
<dbReference type="PANTHER" id="PTHR19860:SF40">
    <property type="entry name" value="WD40 REPEAT-CONTAINING PROTEIN"/>
    <property type="match status" value="1"/>
</dbReference>
<protein>
    <submittedName>
        <fullName evidence="3">AAA ATPase-like protein</fullName>
    </submittedName>
</protein>
<evidence type="ECO:0000313" key="4">
    <source>
        <dbReference type="Proteomes" id="UP000295818"/>
    </source>
</evidence>
<sequence length="1228" mass="133483">MTWPVWPKGNEKALAGYVLASTAGSVRLASPTADAHAAGDLSLILRELYEALLAMDIRWSREMYRADEARQEVRPPDAILRGAGDGTCLDLALLLAGAALGKDLLPVVVVLDGHALIAVSTGTDRRRADSGVRRQRENGGAFTDGLLTDSEVLRELVMRGEYTLVECTGFAMARDAINPATPEGSGRTDGLMSYDRATEAGLEQLAFPGREFQFAIDVAYLQDIVGIEVYDPKPDGMERINADLRLRYRQLMDEYSFVAGRDEQLSTLDRFIADEPSGYCLVTGDAGTGKTALLAEWLRRLTDRVDVSPVYHFISRQYGTADRQFDFFQSLLQQASWAWGRPVNATGSLGILEASWLDLLDAGRPPPAPVVIVIDGVDEIEGWSLSKATLPRELPAGVHVVLSARSVAGTDWPRELGLRNPRVLRLGTFDDTAVRAILEGAGAPAWLLEPEAFEVLTQRAQGDPFYVRLLCDLVVDHEIDNLGDLARVEHGLRDYIGAWWADLTRSAPNAEVRTLLSYLTVALAPMTQAELIDISGTDGLDFFSFGPALNTVKRYVRGDLEEVGIAFAHWRLKDYVSRGLGIEGTRQAREAILSWCDRWREHHCRYALAKGVSHHLEEVANTPPADQGARLRAIVELTRNHDYQTARVEKVGDGAGLVADMNRLAAGLAEVEPIDVSTLATMSLEFVDARTRWLQPAAVFDLARRGRWEEAVWRLELLPAGDLWRTAARLCIAWLAVDQAGDEVGRLLDDDGGGLSLLGELTARVRGAMARDPQPAVPSPGADDVLLDEAQQIITALSAGSNLEGLSSRASSYSEGPDQSPEFSVDAEVQVLVNAALANPGHGDALLDAYIDLQGANPYADYRNRALAVLLDAIVRLLPDPAPARLHIVHVVESALNPSPVRFGDSLRFSVDRRAGAAARPDLTATAQDLERTADYLLDHAEGQHTPHHSGGNDLWSFHRRRMAAMAETLAGAGDPVTAGRLLDKAAGLRLGFAGFRAPAFLTLAEANLVVRPELPQRRLRCLELARLAAHNIQDPPFAARMTAMVNCLAQRLEPPADLPTQVENFVSSPSARAADFGSMHRVGEQFFLRRREDHVAMDVVSQANTLERLALDVFHLPIAALAYANPGHSRSDVLPDGSWVVVPDPAFAPMMATWLSAEVLAANLPEIETTALIARLVPVALSNPTALDTLLARLVGAAPTVEIAALTEALPLAQTFEPQSGSEYYAS</sequence>
<dbReference type="RefSeq" id="WP_132187304.1">
    <property type="nucleotide sequence ID" value="NZ_SLWM01000001.1"/>
</dbReference>
<reference evidence="3 4" key="1">
    <citation type="journal article" date="2015" name="Stand. Genomic Sci.">
        <title>Genomic Encyclopedia of Bacterial and Archaeal Type Strains, Phase III: the genomes of soil and plant-associated and newly described type strains.</title>
        <authorList>
            <person name="Whitman W.B."/>
            <person name="Woyke T."/>
            <person name="Klenk H.P."/>
            <person name="Zhou Y."/>
            <person name="Lilburn T.G."/>
            <person name="Beck B.J."/>
            <person name="De Vos P."/>
            <person name="Vandamme P."/>
            <person name="Eisen J.A."/>
            <person name="Garrity G."/>
            <person name="Hugenholtz P."/>
            <person name="Kyrpides N.C."/>
        </authorList>
    </citation>
    <scope>NUCLEOTIDE SEQUENCE [LARGE SCALE GENOMIC DNA]</scope>
    <source>
        <strain evidence="3 4">VKM Ac-2538</strain>
    </source>
</reference>
<keyword evidence="4" id="KW-1185">Reference proteome</keyword>
<feature type="domain" description="Orc1-like AAA ATPase" evidence="2">
    <location>
        <begin position="259"/>
        <end position="382"/>
    </location>
</feature>
<accession>A0ABY2BU54</accession>